<dbReference type="UniPathway" id="UPA00117"/>
<comment type="function">
    <text evidence="7">Catalyzes the NAD(+)-dependent oxidation of L-carnitine to 3-dehydrocarnitine.</text>
</comment>
<dbReference type="Gene3D" id="3.40.50.720">
    <property type="entry name" value="NAD(P)-binding Rossmann-like Domain"/>
    <property type="match status" value="1"/>
</dbReference>
<dbReference type="NCBIfam" id="NF005471">
    <property type="entry name" value="PRK07066.1"/>
    <property type="match status" value="1"/>
</dbReference>
<dbReference type="InterPro" id="IPR006108">
    <property type="entry name" value="3HC_DH_C"/>
</dbReference>
<dbReference type="PANTHER" id="PTHR48075">
    <property type="entry name" value="3-HYDROXYACYL-COA DEHYDROGENASE FAMILY PROTEIN"/>
    <property type="match status" value="1"/>
</dbReference>
<keyword evidence="5 7" id="KW-0560">Oxidoreductase</keyword>
<dbReference type="GO" id="GO:0070403">
    <property type="term" value="F:NAD+ binding"/>
    <property type="evidence" value="ECO:0007669"/>
    <property type="project" value="InterPro"/>
</dbReference>
<feature type="domain" description="3-hydroxyacyl-CoA dehydrogenase C-terminal" evidence="8">
    <location>
        <begin position="189"/>
        <end position="284"/>
    </location>
</feature>
<accession>K6ZC37</accession>
<dbReference type="GO" id="GO:0009437">
    <property type="term" value="P:carnitine metabolic process"/>
    <property type="evidence" value="ECO:0007669"/>
    <property type="project" value="UniProtKB-UniRule"/>
</dbReference>
<evidence type="ECO:0000256" key="4">
    <source>
        <dbReference type="ARBA" id="ARBA00022490"/>
    </source>
</evidence>
<dbReference type="SUPFAM" id="SSF51735">
    <property type="entry name" value="NAD(P)-binding Rossmann-fold domains"/>
    <property type="match status" value="1"/>
</dbReference>
<evidence type="ECO:0000259" key="8">
    <source>
        <dbReference type="Pfam" id="PF00725"/>
    </source>
</evidence>
<feature type="binding site" evidence="7">
    <location>
        <begin position="15"/>
        <end position="20"/>
    </location>
    <ligand>
        <name>NAD(+)</name>
        <dbReference type="ChEBI" id="CHEBI:57540"/>
    </ligand>
</feature>
<dbReference type="STRING" id="493475.GARC_4048"/>
<dbReference type="InterPro" id="IPR036291">
    <property type="entry name" value="NAD(P)-bd_dom_sf"/>
</dbReference>
<reference evidence="10 11" key="1">
    <citation type="journal article" date="2017" name="Antonie Van Leeuwenhoek">
        <title>Rhizobium rhizosphaerae sp. nov., a novel species isolated from rice rhizosphere.</title>
        <authorList>
            <person name="Zhao J.J."/>
            <person name="Zhang J."/>
            <person name="Zhang R.J."/>
            <person name="Zhang C.W."/>
            <person name="Yin H.Q."/>
            <person name="Zhang X.X."/>
        </authorList>
    </citation>
    <scope>NUCLEOTIDE SEQUENCE [LARGE SCALE GENOMIC DNA]</scope>
    <source>
        <strain evidence="10 11">BSs20135</strain>
    </source>
</reference>
<evidence type="ECO:0000256" key="6">
    <source>
        <dbReference type="ARBA" id="ARBA00023027"/>
    </source>
</evidence>
<gene>
    <name evidence="10" type="primary">paaH</name>
    <name evidence="10" type="ORF">GARC_4048</name>
</gene>
<dbReference type="GO" id="GO:0006631">
    <property type="term" value="P:fatty acid metabolic process"/>
    <property type="evidence" value="ECO:0007669"/>
    <property type="project" value="InterPro"/>
</dbReference>
<evidence type="ECO:0000256" key="3">
    <source>
        <dbReference type="ARBA" id="ARBA00011738"/>
    </source>
</evidence>
<comment type="catalytic activity">
    <reaction evidence="7">
        <text>carnitine + NAD(+) = 3-dehydrocarnitine + NADH + H(+)</text>
        <dbReference type="Rhea" id="RHEA:19265"/>
        <dbReference type="ChEBI" id="CHEBI:15378"/>
        <dbReference type="ChEBI" id="CHEBI:17126"/>
        <dbReference type="ChEBI" id="CHEBI:57540"/>
        <dbReference type="ChEBI" id="CHEBI:57885"/>
        <dbReference type="ChEBI" id="CHEBI:57945"/>
        <dbReference type="EC" id="1.1.1.108"/>
    </reaction>
</comment>
<dbReference type="InterPro" id="IPR008927">
    <property type="entry name" value="6-PGluconate_DH-like_C_sf"/>
</dbReference>
<dbReference type="InterPro" id="IPR006176">
    <property type="entry name" value="3-OHacyl-CoA_DH_NAD-bd"/>
</dbReference>
<evidence type="ECO:0000256" key="1">
    <source>
        <dbReference type="ARBA" id="ARBA00004496"/>
    </source>
</evidence>
<dbReference type="AlphaFoldDB" id="K6ZC37"/>
<dbReference type="EMBL" id="BAEO01000058">
    <property type="protein sequence ID" value="GAC20995.1"/>
    <property type="molecule type" value="Genomic_DNA"/>
</dbReference>
<evidence type="ECO:0000256" key="7">
    <source>
        <dbReference type="HAMAP-Rule" id="MF_02129"/>
    </source>
</evidence>
<evidence type="ECO:0000313" key="11">
    <source>
        <dbReference type="Proteomes" id="UP000006327"/>
    </source>
</evidence>
<evidence type="ECO:0000259" key="9">
    <source>
        <dbReference type="Pfam" id="PF02737"/>
    </source>
</evidence>
<name>K6ZC37_9ALTE</name>
<dbReference type="PANTHER" id="PTHR48075:SF5">
    <property type="entry name" value="3-HYDROXYBUTYRYL-COA DEHYDROGENASE"/>
    <property type="match status" value="1"/>
</dbReference>
<keyword evidence="4 7" id="KW-0963">Cytoplasm</keyword>
<sequence length="327" mass="35562">MSQFPKQQKIAAIIGTGVIGAGWAARYLANGYIVKAWDPGENAAEKLQQSIENAWPSLQKIGLKQDADLANLHFCQTLAEACADAQIIQESAPEVLEIKSKLLQEIALSAPVDAIIGSSTSGFKPSLLQKSVNNPERVIVTHPFNPVYLLPLVEVVGGELTTAATIEQAKALYTALGMHPLHVRKEIDGHLSDRLLEALWRENLHLVNDGIATTGELDEAIIYGPGLRWALMGTNLTYHLAGGDAGMRHMLEQFGPALKLPWTKLEAPELSTRLIDSMVAGTQQQAGERSVKELEQLRDNCLISIMEALAQYEVGAGKVLSDYRKAI</sequence>
<keyword evidence="6 7" id="KW-0520">NAD</keyword>
<dbReference type="RefSeq" id="WP_007623486.1">
    <property type="nucleotide sequence ID" value="NZ_BAEO01000058.1"/>
</dbReference>
<keyword evidence="11" id="KW-1185">Reference proteome</keyword>
<dbReference type="eggNOG" id="COG1250">
    <property type="taxonomic scope" value="Bacteria"/>
</dbReference>
<proteinExistence type="inferred from homology"/>
<comment type="subcellular location">
    <subcellularLocation>
        <location evidence="1 7">Cytoplasm</location>
    </subcellularLocation>
</comment>
<organism evidence="10 11">
    <name type="scientific">Paraglaciecola arctica BSs20135</name>
    <dbReference type="NCBI Taxonomy" id="493475"/>
    <lineage>
        <taxon>Bacteria</taxon>
        <taxon>Pseudomonadati</taxon>
        <taxon>Pseudomonadota</taxon>
        <taxon>Gammaproteobacteria</taxon>
        <taxon>Alteromonadales</taxon>
        <taxon>Alteromonadaceae</taxon>
        <taxon>Paraglaciecola</taxon>
    </lineage>
</organism>
<comment type="subunit">
    <text evidence="3 7">Homodimer.</text>
</comment>
<dbReference type="InterPro" id="IPR026578">
    <property type="entry name" value="L-carnitine_dehydrogenase"/>
</dbReference>
<dbReference type="HAMAP" id="MF_02129">
    <property type="entry name" value="L_carnitine_dehydrog"/>
    <property type="match status" value="1"/>
</dbReference>
<dbReference type="Pfam" id="PF02737">
    <property type="entry name" value="3HCDH_N"/>
    <property type="match status" value="1"/>
</dbReference>
<dbReference type="GO" id="GO:0005737">
    <property type="term" value="C:cytoplasm"/>
    <property type="evidence" value="ECO:0007669"/>
    <property type="project" value="UniProtKB-SubCell"/>
</dbReference>
<evidence type="ECO:0000313" key="10">
    <source>
        <dbReference type="EMBL" id="GAC20995.1"/>
    </source>
</evidence>
<dbReference type="Proteomes" id="UP000006327">
    <property type="component" value="Unassembled WGS sequence"/>
</dbReference>
<dbReference type="GO" id="GO:0047728">
    <property type="term" value="F:carnitine 3-dehydrogenase activity"/>
    <property type="evidence" value="ECO:0007669"/>
    <property type="project" value="UniProtKB-UniRule"/>
</dbReference>
<dbReference type="OrthoDB" id="5389341at2"/>
<dbReference type="EC" id="1.1.1.108" evidence="7"/>
<dbReference type="Gene3D" id="1.10.1040.10">
    <property type="entry name" value="N-(1-d-carboxylethyl)-l-norvaline Dehydrogenase, domain 2"/>
    <property type="match status" value="1"/>
</dbReference>
<dbReference type="Pfam" id="PF00725">
    <property type="entry name" value="3HCDH"/>
    <property type="match status" value="1"/>
</dbReference>
<protein>
    <recommendedName>
        <fullName evidence="7">L-carnitine dehydrogenase</fullName>
        <shortName evidence="7">CDH</shortName>
        <shortName evidence="7">L-CDH</shortName>
        <ecNumber evidence="7">1.1.1.108</ecNumber>
    </recommendedName>
</protein>
<evidence type="ECO:0000256" key="5">
    <source>
        <dbReference type="ARBA" id="ARBA00023002"/>
    </source>
</evidence>
<comment type="similarity">
    <text evidence="7">Belongs to the 3-hydroxyacyl-CoA dehydrogenase family. L-carnitine dehydrogenase subfamily.</text>
</comment>
<dbReference type="InterPro" id="IPR013328">
    <property type="entry name" value="6PGD_dom2"/>
</dbReference>
<evidence type="ECO:0000256" key="2">
    <source>
        <dbReference type="ARBA" id="ARBA00004855"/>
    </source>
</evidence>
<dbReference type="SUPFAM" id="SSF48179">
    <property type="entry name" value="6-phosphogluconate dehydrogenase C-terminal domain-like"/>
    <property type="match status" value="1"/>
</dbReference>
<comment type="pathway">
    <text evidence="2 7">Amine and polyamine metabolism; carnitine metabolism.</text>
</comment>
<feature type="domain" description="3-hydroxyacyl-CoA dehydrogenase NAD binding" evidence="9">
    <location>
        <begin position="12"/>
        <end position="186"/>
    </location>
</feature>
<comment type="caution">
    <text evidence="10">The sequence shown here is derived from an EMBL/GenBank/DDBJ whole genome shotgun (WGS) entry which is preliminary data.</text>
</comment>